<evidence type="ECO:0000313" key="3">
    <source>
        <dbReference type="WBParaSite" id="ALUE_0000163501-mRNA-1"/>
    </source>
</evidence>
<reference evidence="3" key="1">
    <citation type="submission" date="2017-02" db="UniProtKB">
        <authorList>
            <consortium name="WormBaseParasite"/>
        </authorList>
    </citation>
    <scope>IDENTIFICATION</scope>
</reference>
<name>A0A0M3HJE0_ASCLU</name>
<feature type="region of interest" description="Disordered" evidence="1">
    <location>
        <begin position="1"/>
        <end position="22"/>
    </location>
</feature>
<organism evidence="2 3">
    <name type="scientific">Ascaris lumbricoides</name>
    <name type="common">Giant roundworm</name>
    <dbReference type="NCBI Taxonomy" id="6252"/>
    <lineage>
        <taxon>Eukaryota</taxon>
        <taxon>Metazoa</taxon>
        <taxon>Ecdysozoa</taxon>
        <taxon>Nematoda</taxon>
        <taxon>Chromadorea</taxon>
        <taxon>Rhabditida</taxon>
        <taxon>Spirurina</taxon>
        <taxon>Ascaridomorpha</taxon>
        <taxon>Ascaridoidea</taxon>
        <taxon>Ascarididae</taxon>
        <taxon>Ascaris</taxon>
    </lineage>
</organism>
<evidence type="ECO:0000256" key="1">
    <source>
        <dbReference type="SAM" id="MobiDB-lite"/>
    </source>
</evidence>
<dbReference type="Proteomes" id="UP000036681">
    <property type="component" value="Unplaced"/>
</dbReference>
<dbReference type="WBParaSite" id="ALUE_0000163501-mRNA-1">
    <property type="protein sequence ID" value="ALUE_0000163501-mRNA-1"/>
    <property type="gene ID" value="ALUE_0000163501"/>
</dbReference>
<sequence>MRSKWTGSRERMNSLSPNGRNIRPLIASGHSFSITAAIRS</sequence>
<keyword evidence="2" id="KW-1185">Reference proteome</keyword>
<protein>
    <submittedName>
        <fullName evidence="3">Uncharacterized protein</fullName>
    </submittedName>
</protein>
<accession>A0A0M3HJE0</accession>
<proteinExistence type="predicted"/>
<evidence type="ECO:0000313" key="2">
    <source>
        <dbReference type="Proteomes" id="UP000036681"/>
    </source>
</evidence>
<dbReference type="AlphaFoldDB" id="A0A0M3HJE0"/>